<dbReference type="EMBL" id="MN740557">
    <property type="protein sequence ID" value="QHU33391.1"/>
    <property type="molecule type" value="Genomic_DNA"/>
</dbReference>
<feature type="domain" description="Hint" evidence="3">
    <location>
        <begin position="1033"/>
        <end position="1124"/>
    </location>
</feature>
<dbReference type="SMART" id="SM00306">
    <property type="entry name" value="HintN"/>
    <property type="match status" value="1"/>
</dbReference>
<feature type="transmembrane region" description="Helical" evidence="2">
    <location>
        <begin position="21"/>
        <end position="39"/>
    </location>
</feature>
<keyword evidence="2" id="KW-0472">Membrane</keyword>
<dbReference type="InterPro" id="IPR036844">
    <property type="entry name" value="Hint_dom_sf"/>
</dbReference>
<feature type="transmembrane region" description="Helical" evidence="2">
    <location>
        <begin position="1218"/>
        <end position="1237"/>
    </location>
</feature>
<accession>A0A6C0LUG1</accession>
<keyword evidence="2" id="KW-1133">Transmembrane helix</keyword>
<feature type="region of interest" description="Disordered" evidence="1">
    <location>
        <begin position="60"/>
        <end position="81"/>
    </location>
</feature>
<evidence type="ECO:0000256" key="2">
    <source>
        <dbReference type="SAM" id="Phobius"/>
    </source>
</evidence>
<dbReference type="InterPro" id="IPR003587">
    <property type="entry name" value="Hint_dom_N"/>
</dbReference>
<keyword evidence="2" id="KW-0812">Transmembrane</keyword>
<dbReference type="Gene3D" id="2.170.16.10">
    <property type="entry name" value="Hedgehog/Intein (Hint) domain"/>
    <property type="match status" value="1"/>
</dbReference>
<sequence>MAKKSGKTSNKKKSSDDTFTYILIGLIIIGIGYYYYYYIYNGDYDPVQIGGTSEVIGTIPEDDTDDTDEIPAPIITRPNEPPKPIEKPKPVWLFKDGARNMIVLGETPIASSAYGAAPAKLNQRAAHNMDYCIKSCKSLSANVAAIAPLRAMTLASCQCYKVQNKVKLAADMYSISKIAYLSNVTEEISTDCSNPAACAPQRSSQTSVVTKTCNTAASKNMYGYHQYHATDSLINNTLIHIWFDTGTKKLMYKRRNNELDTGSLVYGTPAGVSFGTQYTVFKNNMRLTANFKLGLVYSGTPPIGHKSNNASYSRARINGIWYDWQSIIQCAVLRDARTGKITNTDIAEYSFYTDKHKDVRVADRKMTESPDEMVMFEHNAKYYVFINRMAIESSIDNLSAIPIYPQVTYNQAHGDPSLFHYGTLKIEQVINWVDGSTRDAWLLVHAPSGTMQGHTFKPDSNTMYTYYVKNTATPDNCLSCQIRERDVCPDNTILIGCGFGQQGRCGTCYMSSTEHGIATRNDKIDDSPCGNCQIGRLMVKTNTGKIWTDANRRILKNAVPSHKNINDIFEGPFVNNDKGRSGKYSIEDGMKNAQLYRRIVKAARDTGRTNPTAQPAYCNLATGSIKHDNDTNTQMATGSNTWKQFKNFAYISTLNAESYGPAICQLGTSAPNKFDGGFCTIGYADVHLNNFALDAARQQFPSYGDGGNGDNAGCIAALDRDHARGKYRHYAQNAAKNMDVTVKWTIVPRLMFPHSSPPIYNPYIGIQFLQLTLTVKIYNKAYTDGAVEIQENQFAEFNKGDKNYMFKFTDPGKAQNFTNTKLIVMPPYSDIRVGFNKLCRVVHNVNVDFLDFIPSLSGFSSGCVVTDVTPANMMEDKKKYTPTDKEQTYVKSNIVKSVPNSTCDKNNCMQFDTVNHHIVPHQKRTIRGKPSFTRCYNLKSGPCRDHGHYVAWHLPRIVAECRVMGAKPGDAFIEHHSGCQHEGTHPVRTDCGPVNGSTKDYRVWEGIVEEKPPKITGDYNGYSGSMKSKDIDKGCHPNDCMISTKHGQVAIQHLNIGDRVYTPSGYEPIIGFFDKNNNKTAGYYEIALENNEIITVSRHHAIPIDGTLTDPSLIKSGDIVNTLRGMTTVTSNTMISKQGAHHFIVPSGLYYIDNVVCSDYTMHVPLIVFNIVHMYILARYHMGIPIIYREQSVLSPYWPYHILGKMNASTTTYNVCSIIFIPIIIVTEFILSIYVNLYKK</sequence>
<proteinExistence type="predicted"/>
<evidence type="ECO:0000256" key="1">
    <source>
        <dbReference type="SAM" id="MobiDB-lite"/>
    </source>
</evidence>
<dbReference type="AlphaFoldDB" id="A0A6C0LUG1"/>
<organism evidence="4">
    <name type="scientific">viral metagenome</name>
    <dbReference type="NCBI Taxonomy" id="1070528"/>
    <lineage>
        <taxon>unclassified sequences</taxon>
        <taxon>metagenomes</taxon>
        <taxon>organismal metagenomes</taxon>
    </lineage>
</organism>
<evidence type="ECO:0000313" key="4">
    <source>
        <dbReference type="EMBL" id="QHU33391.1"/>
    </source>
</evidence>
<protein>
    <recommendedName>
        <fullName evidence="3">Hint domain-containing protein</fullName>
    </recommendedName>
</protein>
<feature type="compositionally biased region" description="Acidic residues" evidence="1">
    <location>
        <begin position="60"/>
        <end position="69"/>
    </location>
</feature>
<evidence type="ECO:0000259" key="3">
    <source>
        <dbReference type="SMART" id="SM00306"/>
    </source>
</evidence>
<name>A0A6C0LUG1_9ZZZZ</name>
<reference evidence="4" key="1">
    <citation type="journal article" date="2020" name="Nature">
        <title>Giant virus diversity and host interactions through global metagenomics.</title>
        <authorList>
            <person name="Schulz F."/>
            <person name="Roux S."/>
            <person name="Paez-Espino D."/>
            <person name="Jungbluth S."/>
            <person name="Walsh D.A."/>
            <person name="Denef V.J."/>
            <person name="McMahon K.D."/>
            <person name="Konstantinidis K.T."/>
            <person name="Eloe-Fadrosh E.A."/>
            <person name="Kyrpides N.C."/>
            <person name="Woyke T."/>
        </authorList>
    </citation>
    <scope>NUCLEOTIDE SEQUENCE</scope>
    <source>
        <strain evidence="4">GVMAG-S-1016704-121</strain>
    </source>
</reference>
<dbReference type="SUPFAM" id="SSF51294">
    <property type="entry name" value="Hedgehog/intein (Hint) domain"/>
    <property type="match status" value="1"/>
</dbReference>